<organism evidence="3 4">
    <name type="scientific">Nonomuraea longicatena</name>
    <dbReference type="NCBI Taxonomy" id="83682"/>
    <lineage>
        <taxon>Bacteria</taxon>
        <taxon>Bacillati</taxon>
        <taxon>Actinomycetota</taxon>
        <taxon>Actinomycetes</taxon>
        <taxon>Streptosporangiales</taxon>
        <taxon>Streptosporangiaceae</taxon>
        <taxon>Nonomuraea</taxon>
    </lineage>
</organism>
<accession>A0ABN1Q3S3</accession>
<evidence type="ECO:0000256" key="2">
    <source>
        <dbReference type="SAM" id="SignalP"/>
    </source>
</evidence>
<evidence type="ECO:0008006" key="5">
    <source>
        <dbReference type="Google" id="ProtNLM"/>
    </source>
</evidence>
<dbReference type="EMBL" id="BAAAHQ010000023">
    <property type="protein sequence ID" value="GAA0937329.1"/>
    <property type="molecule type" value="Genomic_DNA"/>
</dbReference>
<dbReference type="Proteomes" id="UP001501578">
    <property type="component" value="Unassembled WGS sequence"/>
</dbReference>
<feature type="signal peptide" evidence="2">
    <location>
        <begin position="1"/>
        <end position="25"/>
    </location>
</feature>
<evidence type="ECO:0000256" key="1">
    <source>
        <dbReference type="SAM" id="MobiDB-lite"/>
    </source>
</evidence>
<feature type="region of interest" description="Disordered" evidence="1">
    <location>
        <begin position="25"/>
        <end position="54"/>
    </location>
</feature>
<protein>
    <recommendedName>
        <fullName evidence="5">Secreted protein</fullName>
    </recommendedName>
</protein>
<feature type="chain" id="PRO_5045393350" description="Secreted protein" evidence="2">
    <location>
        <begin position="26"/>
        <end position="148"/>
    </location>
</feature>
<evidence type="ECO:0000313" key="4">
    <source>
        <dbReference type="Proteomes" id="UP001501578"/>
    </source>
</evidence>
<comment type="caution">
    <text evidence="3">The sequence shown here is derived from an EMBL/GenBank/DDBJ whole genome shotgun (WGS) entry which is preliminary data.</text>
</comment>
<keyword evidence="4" id="KW-1185">Reference proteome</keyword>
<keyword evidence="2" id="KW-0732">Signal</keyword>
<feature type="compositionally biased region" description="Low complexity" evidence="1">
    <location>
        <begin position="45"/>
        <end position="54"/>
    </location>
</feature>
<reference evidence="3 4" key="1">
    <citation type="journal article" date="2019" name="Int. J. Syst. Evol. Microbiol.">
        <title>The Global Catalogue of Microorganisms (GCM) 10K type strain sequencing project: providing services to taxonomists for standard genome sequencing and annotation.</title>
        <authorList>
            <consortium name="The Broad Institute Genomics Platform"/>
            <consortium name="The Broad Institute Genome Sequencing Center for Infectious Disease"/>
            <person name="Wu L."/>
            <person name="Ma J."/>
        </authorList>
    </citation>
    <scope>NUCLEOTIDE SEQUENCE [LARGE SCALE GENOMIC DNA]</scope>
    <source>
        <strain evidence="3 4">JCM 11136</strain>
    </source>
</reference>
<proteinExistence type="predicted"/>
<name>A0ABN1Q3S3_9ACTN</name>
<dbReference type="RefSeq" id="WP_343952075.1">
    <property type="nucleotide sequence ID" value="NZ_BAAAHQ010000023.1"/>
</dbReference>
<sequence>MRPLRRVAVAVAALGVLLAPFPSAAAQANEPRPQADGPRLQMITPTGPVSSDGSVVSPMGIGNGVWAKFDRLSLFQCPSVQCNAGEVPNGLPRPADDVAAICQLPFKSPRGNNWLLLYNHNPANRHVGFADLGDVVPQAGNFTPPWCD</sequence>
<evidence type="ECO:0000313" key="3">
    <source>
        <dbReference type="EMBL" id="GAA0937329.1"/>
    </source>
</evidence>
<gene>
    <name evidence="3" type="ORF">GCM10009560_46580</name>
</gene>